<keyword evidence="1" id="KW-0812">Transmembrane</keyword>
<dbReference type="AlphaFoldDB" id="A0A081PFK7"/>
<dbReference type="InterPro" id="IPR045625">
    <property type="entry name" value="DUF6427"/>
</dbReference>
<organism evidence="2 3">
    <name type="scientific">Pedobacter antarcticus 4BY</name>
    <dbReference type="NCBI Taxonomy" id="1358423"/>
    <lineage>
        <taxon>Bacteria</taxon>
        <taxon>Pseudomonadati</taxon>
        <taxon>Bacteroidota</taxon>
        <taxon>Sphingobacteriia</taxon>
        <taxon>Sphingobacteriales</taxon>
        <taxon>Sphingobacteriaceae</taxon>
        <taxon>Pedobacter</taxon>
    </lineage>
</organism>
<name>A0A081PFK7_9SPHI</name>
<feature type="transmembrane region" description="Helical" evidence="1">
    <location>
        <begin position="282"/>
        <end position="300"/>
    </location>
</feature>
<gene>
    <name evidence="2" type="ORF">N180_03735</name>
</gene>
<evidence type="ECO:0000313" key="2">
    <source>
        <dbReference type="EMBL" id="KEQ29480.1"/>
    </source>
</evidence>
<keyword evidence="2" id="KW-0560">Oxidoreductase</keyword>
<dbReference type="EMBL" id="JNFF01000072">
    <property type="protein sequence ID" value="KEQ29480.1"/>
    <property type="molecule type" value="Genomic_DNA"/>
</dbReference>
<dbReference type="Proteomes" id="UP000028007">
    <property type="component" value="Unassembled WGS sequence"/>
</dbReference>
<feature type="transmembrane region" description="Helical" evidence="1">
    <location>
        <begin position="50"/>
        <end position="73"/>
    </location>
</feature>
<reference evidence="2 3" key="1">
    <citation type="journal article" date="1992" name="Int. J. Syst. Bacteriol.">
        <title>Sphingobacterium antarcticus sp. nov. a Psychrotrophic Bacterium from the Soils of Schirmacher Oasis, Antarctica.</title>
        <authorList>
            <person name="Shivaji S."/>
            <person name="Ray M.K."/>
            <person name="Rao N.S."/>
            <person name="Saiserr L."/>
            <person name="Jagannadham M.V."/>
            <person name="Kumar G.S."/>
            <person name="Reddy G."/>
            <person name="Bhargava P.M."/>
        </authorList>
    </citation>
    <scope>NUCLEOTIDE SEQUENCE [LARGE SCALE GENOMIC DNA]</scope>
    <source>
        <strain evidence="2 3">4BY</strain>
    </source>
</reference>
<feature type="transmembrane region" description="Helical" evidence="1">
    <location>
        <begin position="143"/>
        <end position="168"/>
    </location>
</feature>
<feature type="transmembrane region" description="Helical" evidence="1">
    <location>
        <begin position="228"/>
        <end position="247"/>
    </location>
</feature>
<feature type="transmembrane region" description="Helical" evidence="1">
    <location>
        <begin position="180"/>
        <end position="199"/>
    </location>
</feature>
<accession>A0A081PFK7</accession>
<keyword evidence="1" id="KW-0472">Membrane</keyword>
<dbReference type="eggNOG" id="ENOG50312H5">
    <property type="taxonomic scope" value="Bacteria"/>
</dbReference>
<keyword evidence="3" id="KW-1185">Reference proteome</keyword>
<feature type="transmembrane region" description="Helical" evidence="1">
    <location>
        <begin position="12"/>
        <end position="30"/>
    </location>
</feature>
<evidence type="ECO:0000313" key="3">
    <source>
        <dbReference type="Proteomes" id="UP000028007"/>
    </source>
</evidence>
<feature type="transmembrane region" description="Helical" evidence="1">
    <location>
        <begin position="307"/>
        <end position="325"/>
    </location>
</feature>
<protein>
    <submittedName>
        <fullName evidence="2">Beta-carotene 15,15'-monooxygenase</fullName>
    </submittedName>
</protein>
<feature type="transmembrane region" description="Helical" evidence="1">
    <location>
        <begin position="259"/>
        <end position="276"/>
    </location>
</feature>
<keyword evidence="1" id="KW-1133">Transmembrane helix</keyword>
<feature type="transmembrane region" description="Helical" evidence="1">
    <location>
        <begin position="94"/>
        <end position="123"/>
    </location>
</feature>
<proteinExistence type="predicted"/>
<evidence type="ECO:0000256" key="1">
    <source>
        <dbReference type="SAM" id="Phobius"/>
    </source>
</evidence>
<dbReference type="OrthoDB" id="1115611at2"/>
<sequence>MINQFKTLNPINLLLLFAYTFFMRIAFLINPPPRLNFEFLESYTKFMIQIPLGSSMSVTGNIMLAGVLIYIQAIYFNRIVNNHQLLAKPSFLPALLYITGASLFDPFLILSPVLICNFLLILVMDKLLKIGKAPNAIMLMFDVGLFIALGTLIYFPFVMMLLLIWLSLLLYRSFNWREWISGLVGFLSITFFLAVFYYWNDSLNMFYQIWLPLKNKFPSVFTIHYNDYLVLLPVVIMMVLALIQLRENFFRSFISTRKAFQMLFFMFLIAILSCYTKSNFKLYHFLLCVPPGAVLLAYYFSNATKRWFYESLFLILVIAIQFFLFV</sequence>
<dbReference type="GO" id="GO:0004497">
    <property type="term" value="F:monooxygenase activity"/>
    <property type="evidence" value="ECO:0007669"/>
    <property type="project" value="UniProtKB-KW"/>
</dbReference>
<dbReference type="Pfam" id="PF19992">
    <property type="entry name" value="DUF6427"/>
    <property type="match status" value="1"/>
</dbReference>
<keyword evidence="2" id="KW-0503">Monooxygenase</keyword>
<comment type="caution">
    <text evidence="2">The sequence shown here is derived from an EMBL/GenBank/DDBJ whole genome shotgun (WGS) entry which is preliminary data.</text>
</comment>